<dbReference type="GO" id="GO:0005886">
    <property type="term" value="C:plasma membrane"/>
    <property type="evidence" value="ECO:0007669"/>
    <property type="project" value="TreeGrafter"/>
</dbReference>
<proteinExistence type="predicted"/>
<accession>A0A562WTN1</accession>
<dbReference type="PANTHER" id="PTHR30336">
    <property type="entry name" value="INNER MEMBRANE PROTEIN, PROBABLE PERMEASE"/>
    <property type="match status" value="1"/>
</dbReference>
<keyword evidence="1" id="KW-1133">Transmembrane helix</keyword>
<name>A0A562WTN1_9BACT</name>
<dbReference type="RefSeq" id="WP_145018424.1">
    <property type="nucleotide sequence ID" value="NZ_VLLN01000003.1"/>
</dbReference>
<dbReference type="GO" id="GO:0000270">
    <property type="term" value="P:peptidoglycan metabolic process"/>
    <property type="evidence" value="ECO:0007669"/>
    <property type="project" value="TreeGrafter"/>
</dbReference>
<dbReference type="Proteomes" id="UP000319449">
    <property type="component" value="Unassembled WGS sequence"/>
</dbReference>
<evidence type="ECO:0000256" key="1">
    <source>
        <dbReference type="SAM" id="Phobius"/>
    </source>
</evidence>
<feature type="transmembrane region" description="Helical" evidence="1">
    <location>
        <begin position="39"/>
        <end position="61"/>
    </location>
</feature>
<keyword evidence="1" id="KW-0812">Transmembrane</keyword>
<organism evidence="3 4">
    <name type="scientific">Geobacter argillaceus</name>
    <dbReference type="NCBI Taxonomy" id="345631"/>
    <lineage>
        <taxon>Bacteria</taxon>
        <taxon>Pseudomonadati</taxon>
        <taxon>Thermodesulfobacteriota</taxon>
        <taxon>Desulfuromonadia</taxon>
        <taxon>Geobacterales</taxon>
        <taxon>Geobacteraceae</taxon>
        <taxon>Geobacter</taxon>
    </lineage>
</organism>
<protein>
    <submittedName>
        <fullName evidence="3">Uncharacterized SAM-binding protein YcdF (DUF218 family)</fullName>
    </submittedName>
</protein>
<keyword evidence="1" id="KW-0472">Membrane</keyword>
<dbReference type="AlphaFoldDB" id="A0A562WTN1"/>
<dbReference type="InterPro" id="IPR003848">
    <property type="entry name" value="DUF218"/>
</dbReference>
<dbReference type="OrthoDB" id="9809813at2"/>
<evidence type="ECO:0000313" key="4">
    <source>
        <dbReference type="Proteomes" id="UP000319449"/>
    </source>
</evidence>
<feature type="transmembrane region" description="Helical" evidence="1">
    <location>
        <begin position="6"/>
        <end position="27"/>
    </location>
</feature>
<reference evidence="3 4" key="1">
    <citation type="submission" date="2019-07" db="EMBL/GenBank/DDBJ databases">
        <title>Genomic Encyclopedia of Archaeal and Bacterial Type Strains, Phase II (KMG-II): from individual species to whole genera.</title>
        <authorList>
            <person name="Goeker M."/>
        </authorList>
    </citation>
    <scope>NUCLEOTIDE SEQUENCE [LARGE SCALE GENOMIC DNA]</scope>
    <source>
        <strain evidence="3 4">ATCC BAA-1139</strain>
    </source>
</reference>
<dbReference type="InterPro" id="IPR051599">
    <property type="entry name" value="Cell_Envelope_Assoc"/>
</dbReference>
<feature type="domain" description="DUF218" evidence="2">
    <location>
        <begin position="77"/>
        <end position="243"/>
    </location>
</feature>
<dbReference type="Pfam" id="PF02698">
    <property type="entry name" value="DUF218"/>
    <property type="match status" value="1"/>
</dbReference>
<dbReference type="PANTHER" id="PTHR30336:SF4">
    <property type="entry name" value="ENVELOPE BIOGENESIS FACTOR ELYC"/>
    <property type="match status" value="1"/>
</dbReference>
<dbReference type="CDD" id="cd06259">
    <property type="entry name" value="YdcF-like"/>
    <property type="match status" value="1"/>
</dbReference>
<sequence length="251" mass="27171">MFALKKFITPFLLPPGIVVLILVGYGFRCCRRRRYGAGLVTLLLGAFLWLLATAPVGSLLMRGLEGRLTIPRPLRGDVIILLGGGINGFVPDLTGTGTPSADMSCRILTAVRAQRQLGVPVIVSGGAVFAGQPAEAPVVRRFLLDLGVPAEQVIVEAQSRDTMENARYCREIINRSGFRQPLLVTSAYHMPRSLAAFRTAGVVVTPVPAQFATGGGEPFLWVHWLPEAGALHRSSKALHEYLGLLWYRLSG</sequence>
<evidence type="ECO:0000313" key="3">
    <source>
        <dbReference type="EMBL" id="TWJ32794.1"/>
    </source>
</evidence>
<dbReference type="InterPro" id="IPR014729">
    <property type="entry name" value="Rossmann-like_a/b/a_fold"/>
</dbReference>
<dbReference type="GO" id="GO:0043164">
    <property type="term" value="P:Gram-negative-bacterium-type cell wall biogenesis"/>
    <property type="evidence" value="ECO:0007669"/>
    <property type="project" value="TreeGrafter"/>
</dbReference>
<keyword evidence="4" id="KW-1185">Reference proteome</keyword>
<comment type="caution">
    <text evidence="3">The sequence shown here is derived from an EMBL/GenBank/DDBJ whole genome shotgun (WGS) entry which is preliminary data.</text>
</comment>
<dbReference type="EMBL" id="VLLN01000003">
    <property type="protein sequence ID" value="TWJ32794.1"/>
    <property type="molecule type" value="Genomic_DNA"/>
</dbReference>
<gene>
    <name evidence="3" type="ORF">JN12_00771</name>
</gene>
<dbReference type="Gene3D" id="3.40.50.620">
    <property type="entry name" value="HUPs"/>
    <property type="match status" value="1"/>
</dbReference>
<evidence type="ECO:0000259" key="2">
    <source>
        <dbReference type="Pfam" id="PF02698"/>
    </source>
</evidence>